<keyword evidence="6" id="KW-1133">Transmembrane helix</keyword>
<dbReference type="GO" id="GO:0005975">
    <property type="term" value="P:carbohydrate metabolic process"/>
    <property type="evidence" value="ECO:0007669"/>
    <property type="project" value="InterPro"/>
</dbReference>
<evidence type="ECO:0000256" key="1">
    <source>
        <dbReference type="ARBA" id="ARBA00009865"/>
    </source>
</evidence>
<keyword evidence="6" id="KW-0472">Membrane</keyword>
<dbReference type="AlphaFoldDB" id="A0AAN7TGN7"/>
<comment type="similarity">
    <text evidence="1 5">Belongs to the glycosyl hydrolase 43 family.</text>
</comment>
<sequence length="421" mass="45215">MADPQLSFWQRHFTKPSNKDSEKTAATNHRRLSFFSRGFIIAAIAMLLILLGVVAAAVAVTLDCRPRTSGSSNISPIRAALDDNFPDPAIWYYDGTYYAFATNNAAGILKRPHNASSYEYGVSNVQMAISKDFKNWTLLGASEDPLPQIGAWVTPGLTKAPPRIPKSGVWAPEILQRKTDNKFVMYYSANRKNATAGPGHPPPHCIGAAVSKTDSPAGPYEPLENTLACHIDQGGAIDPAGFVDKDGTQYVLYKIDGNNIGHGGVCGNTKAPIMPTPLMLQKMATDGVTATGAPIQILDRIKGDGPLIEAPALVRSTEGIYFLFFSSGCTRAPSYNIKYATSKNISGPYIRAAHPLLQTGDYGLLAPGSVSVHEDGKGVYNMAFHARVIAPQGRIRALFTTQLAFKGRSVSLVSGEEKKAS</sequence>
<evidence type="ECO:0000256" key="2">
    <source>
        <dbReference type="ARBA" id="ARBA00022801"/>
    </source>
</evidence>
<dbReference type="EMBL" id="JAVRRL010000018">
    <property type="protein sequence ID" value="KAK5114268.1"/>
    <property type="molecule type" value="Genomic_DNA"/>
</dbReference>
<evidence type="ECO:0000256" key="4">
    <source>
        <dbReference type="PIRSR" id="PIRSR606710-2"/>
    </source>
</evidence>
<dbReference type="InterPro" id="IPR023296">
    <property type="entry name" value="Glyco_hydro_beta-prop_sf"/>
</dbReference>
<feature type="transmembrane region" description="Helical" evidence="6">
    <location>
        <begin position="39"/>
        <end position="62"/>
    </location>
</feature>
<dbReference type="CDD" id="cd08999">
    <property type="entry name" value="GH43_ABN-like"/>
    <property type="match status" value="1"/>
</dbReference>
<organism evidence="7 8">
    <name type="scientific">Meristemomyces frigidus</name>
    <dbReference type="NCBI Taxonomy" id="1508187"/>
    <lineage>
        <taxon>Eukaryota</taxon>
        <taxon>Fungi</taxon>
        <taxon>Dikarya</taxon>
        <taxon>Ascomycota</taxon>
        <taxon>Pezizomycotina</taxon>
        <taxon>Dothideomycetes</taxon>
        <taxon>Dothideomycetidae</taxon>
        <taxon>Mycosphaerellales</taxon>
        <taxon>Teratosphaeriaceae</taxon>
        <taxon>Meristemomyces</taxon>
    </lineage>
</organism>
<accession>A0AAN7TGN7</accession>
<dbReference type="Proteomes" id="UP001310890">
    <property type="component" value="Unassembled WGS sequence"/>
</dbReference>
<evidence type="ECO:0000313" key="8">
    <source>
        <dbReference type="Proteomes" id="UP001310890"/>
    </source>
</evidence>
<dbReference type="InterPro" id="IPR051795">
    <property type="entry name" value="Glycosyl_Hydrlase_43"/>
</dbReference>
<reference evidence="7" key="1">
    <citation type="submission" date="2023-08" db="EMBL/GenBank/DDBJ databases">
        <title>Black Yeasts Isolated from many extreme environments.</title>
        <authorList>
            <person name="Coleine C."/>
            <person name="Stajich J.E."/>
            <person name="Selbmann L."/>
        </authorList>
    </citation>
    <scope>NUCLEOTIDE SEQUENCE</scope>
    <source>
        <strain evidence="7">CCFEE 5401</strain>
    </source>
</reference>
<protein>
    <recommendedName>
        <fullName evidence="9">Arabinanase/levansucrase/invertase</fullName>
    </recommendedName>
</protein>
<keyword evidence="6" id="KW-0812">Transmembrane</keyword>
<keyword evidence="2 5" id="KW-0378">Hydrolase</keyword>
<dbReference type="GO" id="GO:0004553">
    <property type="term" value="F:hydrolase activity, hydrolyzing O-glycosyl compounds"/>
    <property type="evidence" value="ECO:0007669"/>
    <property type="project" value="InterPro"/>
</dbReference>
<evidence type="ECO:0000256" key="5">
    <source>
        <dbReference type="RuleBase" id="RU361187"/>
    </source>
</evidence>
<dbReference type="Pfam" id="PF04616">
    <property type="entry name" value="Glyco_hydro_43"/>
    <property type="match status" value="1"/>
</dbReference>
<dbReference type="InterPro" id="IPR006710">
    <property type="entry name" value="Glyco_hydro_43"/>
</dbReference>
<evidence type="ECO:0000256" key="3">
    <source>
        <dbReference type="ARBA" id="ARBA00023295"/>
    </source>
</evidence>
<name>A0AAN7TGN7_9PEZI</name>
<dbReference type="Gene3D" id="2.115.10.20">
    <property type="entry name" value="Glycosyl hydrolase domain, family 43"/>
    <property type="match status" value="1"/>
</dbReference>
<evidence type="ECO:0000256" key="6">
    <source>
        <dbReference type="SAM" id="Phobius"/>
    </source>
</evidence>
<evidence type="ECO:0000313" key="7">
    <source>
        <dbReference type="EMBL" id="KAK5114268.1"/>
    </source>
</evidence>
<feature type="site" description="Important for catalytic activity, responsible for pKa modulation of the active site Glu and correct orientation of both the proton donor and substrate" evidence="4">
    <location>
        <position position="238"/>
    </location>
</feature>
<dbReference type="SUPFAM" id="SSF75005">
    <property type="entry name" value="Arabinanase/levansucrase/invertase"/>
    <property type="match status" value="1"/>
</dbReference>
<dbReference type="PANTHER" id="PTHR42812:SF5">
    <property type="entry name" value="ENDO-ARABINASE"/>
    <property type="match status" value="1"/>
</dbReference>
<gene>
    <name evidence="7" type="ORF">LTR62_002519</name>
</gene>
<evidence type="ECO:0008006" key="9">
    <source>
        <dbReference type="Google" id="ProtNLM"/>
    </source>
</evidence>
<proteinExistence type="inferred from homology"/>
<dbReference type="PANTHER" id="PTHR42812">
    <property type="entry name" value="BETA-XYLOSIDASE"/>
    <property type="match status" value="1"/>
</dbReference>
<comment type="caution">
    <text evidence="7">The sequence shown here is derived from an EMBL/GenBank/DDBJ whole genome shotgun (WGS) entry which is preliminary data.</text>
</comment>
<keyword evidence="3 5" id="KW-0326">Glycosidase</keyword>